<sequence>MRTVFFILSLFLGPASAQTVANDSVGTTTAPVPVDPPPGTPHTVSLVPLGGRTSPVLSGSYVGFSIEWTHIDDAIGVGVGASAVGNLGTAPIVAGLMGTLRNSSGGWPINVRIGGNSATKLWWHGSTLPRLAQSLWAVTPAELQILQQFCVTTFARLTLTVPMLSPNPAYAVEFLTKGVLVNIASSNIFAIEIGNEPDHYEKNARRPPGYTFEMFDAEFSTAHAAILAAIGPSYEYQGPAYAYQWTEPSLVPFMMSQNGTKYISFHKYGQQGCSTATNPDTVTPLTLMMDPAPDEYAWLQPMGDVAAGRNQTLVWGEGGSSSCNGTTGVSDTFVSALWTIDMLLEMAYRGVQYASISGAGQTNYAPYAIDPALGRITARPTFYGMVMAARVLRGDGSKVFRAPVDGGWAQDGNSTKTWGVFHADGDVSLVVIVKTPDAFSVTLGGATQMPTVTCPGNAKPQGFVSRMMVNASTQPLSATSGITVNGQTWDGSLDGLPVGAYTEEVLDPATGTLQVPGYSVAVLRVGCQAGLAGIQYVPPPAATIAPAPLLPVATPAPPGGWNGNVTTGVVPTGIPVNDGSGSPSPRVGALVGIGIAAAVVLLGAGLFIAGLYSRSHRRVAEGDQHPHPFADGSPYLGKRGGEIV</sequence>
<dbReference type="EMBL" id="JADGJQ010000037">
    <property type="protein sequence ID" value="KAJ3176834.1"/>
    <property type="molecule type" value="Genomic_DNA"/>
</dbReference>
<dbReference type="InterPro" id="IPR017853">
    <property type="entry name" value="GH"/>
</dbReference>
<dbReference type="PANTHER" id="PTHR36183:SF2">
    <property type="entry name" value="BETA-GLUCURONIDASE C-TERMINAL DOMAIN-CONTAINING PROTEIN"/>
    <property type="match status" value="1"/>
</dbReference>
<proteinExistence type="predicted"/>
<comment type="caution">
    <text evidence="4">The sequence shown here is derived from an EMBL/GenBank/DDBJ whole genome shotgun (WGS) entry which is preliminary data.</text>
</comment>
<feature type="signal peptide" evidence="3">
    <location>
        <begin position="1"/>
        <end position="17"/>
    </location>
</feature>
<dbReference type="AlphaFoldDB" id="A0AAD5XM61"/>
<dbReference type="InterPro" id="IPR052974">
    <property type="entry name" value="GH79_Enzymes"/>
</dbReference>
<accession>A0AAD5XM61</accession>
<dbReference type="PANTHER" id="PTHR36183">
    <property type="entry name" value="BETA-GLUCURONIDASE"/>
    <property type="match status" value="1"/>
</dbReference>
<protein>
    <recommendedName>
        <fullName evidence="6">Beta-glucuronidase C-terminal domain-containing protein</fullName>
    </recommendedName>
</protein>
<dbReference type="Proteomes" id="UP001212152">
    <property type="component" value="Unassembled WGS sequence"/>
</dbReference>
<evidence type="ECO:0000256" key="3">
    <source>
        <dbReference type="SAM" id="SignalP"/>
    </source>
</evidence>
<dbReference type="Gene3D" id="3.20.20.80">
    <property type="entry name" value="Glycosidases"/>
    <property type="match status" value="1"/>
</dbReference>
<keyword evidence="3" id="KW-0732">Signal</keyword>
<organism evidence="4 5">
    <name type="scientific">Geranomyces variabilis</name>
    <dbReference type="NCBI Taxonomy" id="109894"/>
    <lineage>
        <taxon>Eukaryota</taxon>
        <taxon>Fungi</taxon>
        <taxon>Fungi incertae sedis</taxon>
        <taxon>Chytridiomycota</taxon>
        <taxon>Chytridiomycota incertae sedis</taxon>
        <taxon>Chytridiomycetes</taxon>
        <taxon>Spizellomycetales</taxon>
        <taxon>Powellomycetaceae</taxon>
        <taxon>Geranomyces</taxon>
    </lineage>
</organism>
<keyword evidence="2" id="KW-1133">Transmembrane helix</keyword>
<dbReference type="SUPFAM" id="SSF51445">
    <property type="entry name" value="(Trans)glycosidases"/>
    <property type="match status" value="1"/>
</dbReference>
<keyword evidence="2" id="KW-0472">Membrane</keyword>
<keyword evidence="2" id="KW-0812">Transmembrane</keyword>
<feature type="chain" id="PRO_5042190792" description="Beta-glucuronidase C-terminal domain-containing protein" evidence="3">
    <location>
        <begin position="18"/>
        <end position="644"/>
    </location>
</feature>
<feature type="transmembrane region" description="Helical" evidence="2">
    <location>
        <begin position="587"/>
        <end position="612"/>
    </location>
</feature>
<name>A0AAD5XM61_9FUNG</name>
<reference evidence="4" key="1">
    <citation type="submission" date="2020-05" db="EMBL/GenBank/DDBJ databases">
        <title>Phylogenomic resolution of chytrid fungi.</title>
        <authorList>
            <person name="Stajich J.E."/>
            <person name="Amses K."/>
            <person name="Simmons R."/>
            <person name="Seto K."/>
            <person name="Myers J."/>
            <person name="Bonds A."/>
            <person name="Quandt C.A."/>
            <person name="Barry K."/>
            <person name="Liu P."/>
            <person name="Grigoriev I."/>
            <person name="Longcore J.E."/>
            <person name="James T.Y."/>
        </authorList>
    </citation>
    <scope>NUCLEOTIDE SEQUENCE</scope>
    <source>
        <strain evidence="4">JEL0379</strain>
    </source>
</reference>
<gene>
    <name evidence="4" type="ORF">HDU87_004765</name>
</gene>
<feature type="region of interest" description="Disordered" evidence="1">
    <location>
        <begin position="620"/>
        <end position="644"/>
    </location>
</feature>
<evidence type="ECO:0008006" key="6">
    <source>
        <dbReference type="Google" id="ProtNLM"/>
    </source>
</evidence>
<evidence type="ECO:0000256" key="1">
    <source>
        <dbReference type="SAM" id="MobiDB-lite"/>
    </source>
</evidence>
<evidence type="ECO:0000313" key="4">
    <source>
        <dbReference type="EMBL" id="KAJ3176834.1"/>
    </source>
</evidence>
<evidence type="ECO:0000313" key="5">
    <source>
        <dbReference type="Proteomes" id="UP001212152"/>
    </source>
</evidence>
<evidence type="ECO:0000256" key="2">
    <source>
        <dbReference type="SAM" id="Phobius"/>
    </source>
</evidence>
<keyword evidence="5" id="KW-1185">Reference proteome</keyword>